<proteinExistence type="inferred from homology"/>
<keyword evidence="8" id="KW-0675">Receptor</keyword>
<evidence type="ECO:0000256" key="2">
    <source>
        <dbReference type="ARBA" id="ARBA00022448"/>
    </source>
</evidence>
<evidence type="ECO:0000256" key="7">
    <source>
        <dbReference type="PROSITE-ProRule" id="PRU01360"/>
    </source>
</evidence>
<evidence type="ECO:0000256" key="1">
    <source>
        <dbReference type="ARBA" id="ARBA00004571"/>
    </source>
</evidence>
<reference evidence="8 9" key="1">
    <citation type="submission" date="2016-10" db="EMBL/GenBank/DDBJ databases">
        <authorList>
            <person name="de Groot N.N."/>
        </authorList>
    </citation>
    <scope>NUCLEOTIDE SEQUENCE [LARGE SCALE GENOMIC DNA]</scope>
    <source>
        <strain evidence="8 9">DSM 8537</strain>
    </source>
</reference>
<evidence type="ECO:0000256" key="5">
    <source>
        <dbReference type="ARBA" id="ARBA00023136"/>
    </source>
</evidence>
<gene>
    <name evidence="8" type="ORF">SAMN04488021_11128</name>
</gene>
<dbReference type="RefSeq" id="WP_231964741.1">
    <property type="nucleotide sequence ID" value="NZ_CBCRYP010000022.1"/>
</dbReference>
<protein>
    <submittedName>
        <fullName evidence="8">TonB dependent receptor</fullName>
    </submittedName>
</protein>
<dbReference type="AlphaFoldDB" id="A0A1I2ZWN4"/>
<evidence type="ECO:0000256" key="4">
    <source>
        <dbReference type="ARBA" id="ARBA00022692"/>
    </source>
</evidence>
<evidence type="ECO:0000313" key="8">
    <source>
        <dbReference type="EMBL" id="SFH42090.1"/>
    </source>
</evidence>
<keyword evidence="2 7" id="KW-0813">Transport</keyword>
<dbReference type="GO" id="GO:0009279">
    <property type="term" value="C:cell outer membrane"/>
    <property type="evidence" value="ECO:0007669"/>
    <property type="project" value="UniProtKB-SubCell"/>
</dbReference>
<dbReference type="EMBL" id="FOPU01000011">
    <property type="protein sequence ID" value="SFH42090.1"/>
    <property type="molecule type" value="Genomic_DNA"/>
</dbReference>
<keyword evidence="5 7" id="KW-0472">Membrane</keyword>
<keyword evidence="6 7" id="KW-0998">Cell outer membrane</keyword>
<dbReference type="Gene3D" id="2.40.170.20">
    <property type="entry name" value="TonB-dependent receptor, beta-barrel domain"/>
    <property type="match status" value="1"/>
</dbReference>
<comment type="similarity">
    <text evidence="7">Belongs to the TonB-dependent receptor family.</text>
</comment>
<dbReference type="STRING" id="34004.SAMN04488021_11128"/>
<evidence type="ECO:0000256" key="6">
    <source>
        <dbReference type="ARBA" id="ARBA00023237"/>
    </source>
</evidence>
<dbReference type="SUPFAM" id="SSF56935">
    <property type="entry name" value="Porins"/>
    <property type="match status" value="1"/>
</dbReference>
<dbReference type="PROSITE" id="PS52016">
    <property type="entry name" value="TONB_DEPENDENT_REC_3"/>
    <property type="match status" value="1"/>
</dbReference>
<keyword evidence="3 7" id="KW-1134">Transmembrane beta strand</keyword>
<organism evidence="8 9">
    <name type="scientific">Paracoccus aminovorans</name>
    <dbReference type="NCBI Taxonomy" id="34004"/>
    <lineage>
        <taxon>Bacteria</taxon>
        <taxon>Pseudomonadati</taxon>
        <taxon>Pseudomonadota</taxon>
        <taxon>Alphaproteobacteria</taxon>
        <taxon>Rhodobacterales</taxon>
        <taxon>Paracoccaceae</taxon>
        <taxon>Paracoccus</taxon>
    </lineage>
</organism>
<keyword evidence="9" id="KW-1185">Reference proteome</keyword>
<comment type="subcellular location">
    <subcellularLocation>
        <location evidence="1 7">Cell outer membrane</location>
        <topology evidence="1 7">Multi-pass membrane protein</topology>
    </subcellularLocation>
</comment>
<dbReference type="InterPro" id="IPR036942">
    <property type="entry name" value="Beta-barrel_TonB_sf"/>
</dbReference>
<dbReference type="InterPro" id="IPR039426">
    <property type="entry name" value="TonB-dep_rcpt-like"/>
</dbReference>
<keyword evidence="4 7" id="KW-0812">Transmembrane</keyword>
<dbReference type="Proteomes" id="UP000183635">
    <property type="component" value="Unassembled WGS sequence"/>
</dbReference>
<accession>A0A1I2ZWN4</accession>
<evidence type="ECO:0000256" key="3">
    <source>
        <dbReference type="ARBA" id="ARBA00022452"/>
    </source>
</evidence>
<evidence type="ECO:0000313" key="9">
    <source>
        <dbReference type="Proteomes" id="UP000183635"/>
    </source>
</evidence>
<name>A0A1I2ZWN4_9RHOB</name>
<sequence>MPAHTLVDAMASYEQDDWKRMLNIDNLLDEAYASCHPDCFWGQPRRVALTASRRW</sequence>